<evidence type="ECO:0000313" key="3">
    <source>
        <dbReference type="Proteomes" id="UP001139125"/>
    </source>
</evidence>
<proteinExistence type="predicted"/>
<dbReference type="Pfam" id="PF08818">
    <property type="entry name" value="DUF1801"/>
    <property type="match status" value="1"/>
</dbReference>
<dbReference type="Proteomes" id="UP001139125">
    <property type="component" value="Unassembled WGS sequence"/>
</dbReference>
<dbReference type="Pfam" id="PF13376">
    <property type="entry name" value="OmdA"/>
    <property type="match status" value="1"/>
</dbReference>
<name>A0A9X2L1V3_9BACT</name>
<dbReference type="PIRSF" id="PIRSF021308">
    <property type="entry name" value="UCP021308"/>
    <property type="match status" value="1"/>
</dbReference>
<sequence>MNPEVDQYLDIGCGRCPLGGTPDCKVQDWQEELKQLRLIILESGLTEEVKWSVPCYTFEGSNVLILSAFKNYCSVSFFKGSLLQDQNKILVKPGKNSQAARLFKFTNVEQINESENTIKEYIREAIEIENSGKKVKFKKNPEPIPEELQAKFDEDPILKESFEALTPGRQRGYIIHFSGAKQSSTRQRRIEKYIPKIMEGKGFHD</sequence>
<dbReference type="EMBL" id="JANDBC010000001">
    <property type="protein sequence ID" value="MCP9290781.1"/>
    <property type="molecule type" value="Genomic_DNA"/>
</dbReference>
<dbReference type="Gene3D" id="3.90.1150.200">
    <property type="match status" value="1"/>
</dbReference>
<keyword evidence="3" id="KW-1185">Reference proteome</keyword>
<evidence type="ECO:0000313" key="2">
    <source>
        <dbReference type="EMBL" id="MCP9290781.1"/>
    </source>
</evidence>
<reference evidence="2" key="1">
    <citation type="submission" date="2022-06" db="EMBL/GenBank/DDBJ databases">
        <title>Gracilimonas sp. CAU 1638 isolated from sea sediment.</title>
        <authorList>
            <person name="Kim W."/>
        </authorList>
    </citation>
    <scope>NUCLEOTIDE SEQUENCE</scope>
    <source>
        <strain evidence="2">CAU 1638</strain>
    </source>
</reference>
<comment type="caution">
    <text evidence="2">The sequence shown here is derived from an EMBL/GenBank/DDBJ whole genome shotgun (WGS) entry which is preliminary data.</text>
</comment>
<gene>
    <name evidence="2" type="ORF">NM125_04175</name>
</gene>
<feature type="domain" description="YdhG-like" evidence="1">
    <location>
        <begin position="29"/>
        <end position="126"/>
    </location>
</feature>
<dbReference type="InterPro" id="IPR014922">
    <property type="entry name" value="YdhG-like"/>
</dbReference>
<dbReference type="InterPro" id="IPR016786">
    <property type="entry name" value="YdeI_bac"/>
</dbReference>
<organism evidence="2 3">
    <name type="scientific">Gracilimonas sediminicola</name>
    <dbReference type="NCBI Taxonomy" id="2952158"/>
    <lineage>
        <taxon>Bacteria</taxon>
        <taxon>Pseudomonadati</taxon>
        <taxon>Balneolota</taxon>
        <taxon>Balneolia</taxon>
        <taxon>Balneolales</taxon>
        <taxon>Balneolaceae</taxon>
        <taxon>Gracilimonas</taxon>
    </lineage>
</organism>
<accession>A0A9X2L1V3</accession>
<dbReference type="AlphaFoldDB" id="A0A9X2L1V3"/>
<dbReference type="SUPFAM" id="SSF159888">
    <property type="entry name" value="YdhG-like"/>
    <property type="match status" value="1"/>
</dbReference>
<protein>
    <submittedName>
        <fullName evidence="2">YdeI/OmpD-associated family protein</fullName>
    </submittedName>
</protein>
<dbReference type="RefSeq" id="WP_255133166.1">
    <property type="nucleotide sequence ID" value="NZ_JANDBC010000001.1"/>
</dbReference>
<evidence type="ECO:0000259" key="1">
    <source>
        <dbReference type="Pfam" id="PF08818"/>
    </source>
</evidence>